<dbReference type="FunFam" id="3.50.50.60:FF:000034">
    <property type="entry name" value="sulfide:quinone oxidoreductase, mitochondrial"/>
    <property type="match status" value="1"/>
</dbReference>
<accession>Q82RZ8</accession>
<organism evidence="9 10">
    <name type="scientific">Nitrosomonas europaea (strain ATCC 19718 / CIP 103999 / KCTC 2705 / NBRC 14298)</name>
    <dbReference type="NCBI Taxonomy" id="228410"/>
    <lineage>
        <taxon>Bacteria</taxon>
        <taxon>Pseudomonadati</taxon>
        <taxon>Pseudomonadota</taxon>
        <taxon>Betaproteobacteria</taxon>
        <taxon>Nitrosomonadales</taxon>
        <taxon>Nitrosomonadaceae</taxon>
        <taxon>Nitrosomonas</taxon>
    </lineage>
</organism>
<dbReference type="SUPFAM" id="SSF51905">
    <property type="entry name" value="FAD/NAD(P)-binding domain"/>
    <property type="match status" value="2"/>
</dbReference>
<dbReference type="eggNOG" id="COG3453">
    <property type="taxonomic scope" value="Bacteria"/>
</dbReference>
<keyword evidence="10" id="KW-1185">Reference proteome</keyword>
<evidence type="ECO:0000256" key="3">
    <source>
        <dbReference type="ARBA" id="ARBA00022719"/>
    </source>
</evidence>
<dbReference type="Pfam" id="PF07992">
    <property type="entry name" value="Pyr_redox_2"/>
    <property type="match status" value="1"/>
</dbReference>
<keyword evidence="6" id="KW-0560">Oxidoreductase</keyword>
<keyword evidence="4" id="KW-0274">FAD</keyword>
<dbReference type="GO" id="GO:0070221">
    <property type="term" value="P:sulfide oxidation, using sulfide:quinone oxidoreductase"/>
    <property type="evidence" value="ECO:0007669"/>
    <property type="project" value="TreeGrafter"/>
</dbReference>
<proteinExistence type="predicted"/>
<comment type="cofactor">
    <cofactor evidence="1">
        <name>FAD</name>
        <dbReference type="ChEBI" id="CHEBI:57692"/>
    </cofactor>
</comment>
<dbReference type="InterPro" id="IPR036188">
    <property type="entry name" value="FAD/NAD-bd_sf"/>
</dbReference>
<dbReference type="GO" id="GO:0016787">
    <property type="term" value="F:hydrolase activity"/>
    <property type="evidence" value="ECO:0007669"/>
    <property type="project" value="InterPro"/>
</dbReference>
<keyword evidence="2" id="KW-0285">Flavoprotein</keyword>
<keyword evidence="3" id="KW-0874">Quinone</keyword>
<dbReference type="OrthoDB" id="9802771at2"/>
<dbReference type="PhylomeDB" id="Q82RZ8"/>
<evidence type="ECO:0000256" key="6">
    <source>
        <dbReference type="ARBA" id="ARBA00023002"/>
    </source>
</evidence>
<dbReference type="GO" id="GO:0071949">
    <property type="term" value="F:FAD binding"/>
    <property type="evidence" value="ECO:0007669"/>
    <property type="project" value="TreeGrafter"/>
</dbReference>
<protein>
    <submittedName>
        <fullName evidence="9">Uncharacterized protein</fullName>
    </submittedName>
</protein>
<dbReference type="AlphaFoldDB" id="Q82RZ8"/>
<dbReference type="InterPro" id="IPR015904">
    <property type="entry name" value="Sulphide_quinone_reductase"/>
</dbReference>
<dbReference type="Gene3D" id="3.50.50.60">
    <property type="entry name" value="FAD/NAD(P)-binding domain"/>
    <property type="match status" value="2"/>
</dbReference>
<evidence type="ECO:0000256" key="5">
    <source>
        <dbReference type="ARBA" id="ARBA00022946"/>
    </source>
</evidence>
<dbReference type="STRING" id="228410.NE2567"/>
<evidence type="ECO:0000259" key="8">
    <source>
        <dbReference type="Pfam" id="PF07992"/>
    </source>
</evidence>
<reference evidence="9 10" key="1">
    <citation type="journal article" date="2003" name="J. Bacteriol.">
        <title>Complete genome sequence of the ammonia-oxidizing bacterium and obligate chemolithoautotroph Nitrosomonas europaea.</title>
        <authorList>
            <person name="Chain P."/>
            <person name="Lamerdin J."/>
            <person name="Larimer F."/>
            <person name="Regala W."/>
            <person name="Land M."/>
            <person name="Hauser L."/>
            <person name="Hooper A."/>
            <person name="Klotz M."/>
            <person name="Norton J."/>
            <person name="Sayavedra-Soto L."/>
            <person name="Arciero D."/>
            <person name="Hommes N."/>
            <person name="Whittaker M."/>
            <person name="Arp D."/>
        </authorList>
    </citation>
    <scope>NUCLEOTIDE SEQUENCE [LARGE SCALE GENOMIC DNA]</scope>
    <source>
        <strain evidence="10">ATCC 19718 / CIP 103999 / KCTC 2705 / NBRC 14298</strain>
    </source>
</reference>
<dbReference type="PANTHER" id="PTHR10632:SF2">
    <property type="entry name" value="SULFIDE:QUINONE OXIDOREDUCTASE, MITOCHONDRIAL"/>
    <property type="match status" value="1"/>
</dbReference>
<evidence type="ECO:0000313" key="10">
    <source>
        <dbReference type="Proteomes" id="UP000001416"/>
    </source>
</evidence>
<dbReference type="InterPro" id="IPR029021">
    <property type="entry name" value="Prot-tyrosine_phosphatase-like"/>
</dbReference>
<dbReference type="GeneID" id="87105695"/>
<evidence type="ECO:0000259" key="7">
    <source>
        <dbReference type="Pfam" id="PF04273"/>
    </source>
</evidence>
<evidence type="ECO:0000256" key="2">
    <source>
        <dbReference type="ARBA" id="ARBA00022630"/>
    </source>
</evidence>
<evidence type="ECO:0000313" key="9">
    <source>
        <dbReference type="EMBL" id="CAD86479.1"/>
    </source>
</evidence>
<sequence length="579" mass="62569">MSVASETNWKKLDEKIAISGQISVDDVAAIAAAGYKSIICNRPDGEGGEHQPGSTELEEAAKAAGLQFAYLPVEIGQVSDEKCSAFHQLMATLPGPVLAFCNSGNRARALYSRDVGTTTTPAETISAACDWEHEAAAVTEAESEAAGAAAVSAASSRDEAAGKSIPVTPACNWDNAFDIVVVGGGSAGLGVTASLLRRRSSLRIAIIEPNDKHYYQPAWTLVGGGAYAVDQTVRNTADVIPHGAEWIKAEVSGFSPNDNLVHLADGRTIGYQQLIVCPGIRLAWEKIEGIQETLGKNGVTSNYLFDLAPYTWSLTQQLKGGKALFTQPPMPIKCAGAPQKAMYLSCDYWQRQGVLDKIEVEFDSAGAVLFGVADFVPPLMEYVRKYHANLVFNSNLVKVNGPEKIATFEIKNEAGEVTRVDKPFDMLHVTPPQAAPDFLRDSPLADASGYCEVNPKTLQHTRFANIFSLGDACSSPNTKTAAAVRKQIVIVAENLLAAKDGREFHAVYDGYGACPLTVENGKVVLAEFGFGGKLLPTFPLNPAVARKLYWWFKVKLFPWLYWEGMLKGREWLTRSTETK</sequence>
<dbReference type="InterPro" id="IPR005939">
    <property type="entry name" value="BLH_phosphatase-like"/>
</dbReference>
<dbReference type="GO" id="GO:0048038">
    <property type="term" value="F:quinone binding"/>
    <property type="evidence" value="ECO:0007669"/>
    <property type="project" value="UniProtKB-KW"/>
</dbReference>
<dbReference type="GO" id="GO:0070224">
    <property type="term" value="F:sulfide:quinone oxidoreductase activity"/>
    <property type="evidence" value="ECO:0007669"/>
    <property type="project" value="TreeGrafter"/>
</dbReference>
<dbReference type="Gene3D" id="3.90.190.10">
    <property type="entry name" value="Protein tyrosine phosphatase superfamily"/>
    <property type="match status" value="1"/>
</dbReference>
<evidence type="ECO:0000256" key="4">
    <source>
        <dbReference type="ARBA" id="ARBA00022827"/>
    </source>
</evidence>
<dbReference type="InterPro" id="IPR023753">
    <property type="entry name" value="FAD/NAD-binding_dom"/>
</dbReference>
<name>Q82RZ8_NITEU</name>
<dbReference type="KEGG" id="neu:NE2567"/>
<evidence type="ECO:0000256" key="1">
    <source>
        <dbReference type="ARBA" id="ARBA00001974"/>
    </source>
</evidence>
<dbReference type="NCBIfam" id="TIGR01244">
    <property type="entry name" value="TIGR01244 family sulfur transferase"/>
    <property type="match status" value="1"/>
</dbReference>
<dbReference type="PANTHER" id="PTHR10632">
    <property type="entry name" value="SULFIDE:QUINONE OXIDOREDUCTASE"/>
    <property type="match status" value="1"/>
</dbReference>
<feature type="domain" description="Beta-lactamase hydrolase-like protein phosphatase-like" evidence="7">
    <location>
        <begin position="11"/>
        <end position="112"/>
    </location>
</feature>
<dbReference type="Proteomes" id="UP000001416">
    <property type="component" value="Chromosome"/>
</dbReference>
<dbReference type="HOGENOM" id="CLU_030742_2_2_4"/>
<dbReference type="RefSeq" id="WP_011113020.1">
    <property type="nucleotide sequence ID" value="NC_004757.1"/>
</dbReference>
<dbReference type="eggNOG" id="COG0446">
    <property type="taxonomic scope" value="Bacteria"/>
</dbReference>
<keyword evidence="5" id="KW-0809">Transit peptide</keyword>
<feature type="domain" description="FAD/NAD(P)-binding" evidence="8">
    <location>
        <begin position="177"/>
        <end position="297"/>
    </location>
</feature>
<dbReference type="Pfam" id="PF04273">
    <property type="entry name" value="BLH_phosphatase"/>
    <property type="match status" value="1"/>
</dbReference>
<gene>
    <name evidence="9" type="ordered locus">NE2567</name>
</gene>
<dbReference type="EMBL" id="AL954747">
    <property type="protein sequence ID" value="CAD86479.1"/>
    <property type="molecule type" value="Genomic_DNA"/>
</dbReference>